<evidence type="ECO:0000256" key="9">
    <source>
        <dbReference type="ARBA" id="ARBA00022833"/>
    </source>
</evidence>
<gene>
    <name evidence="16" type="ORF">O3P69_005966</name>
</gene>
<dbReference type="Proteomes" id="UP001487740">
    <property type="component" value="Unassembled WGS sequence"/>
</dbReference>
<dbReference type="InterPro" id="IPR036846">
    <property type="entry name" value="GM2-AP_sf"/>
</dbReference>
<dbReference type="Pfam" id="PF00675">
    <property type="entry name" value="Peptidase_M16"/>
    <property type="match status" value="1"/>
</dbReference>
<keyword evidence="13" id="KW-1133">Transmembrane helix</keyword>
<dbReference type="SUPFAM" id="SSF63707">
    <property type="entry name" value="Ganglioside M2 (gm2) activator"/>
    <property type="match status" value="1"/>
</dbReference>
<evidence type="ECO:0000313" key="16">
    <source>
        <dbReference type="EMBL" id="KAK8394858.1"/>
    </source>
</evidence>
<evidence type="ECO:0000256" key="6">
    <source>
        <dbReference type="ARBA" id="ARBA00022723"/>
    </source>
</evidence>
<keyword evidence="17" id="KW-1185">Reference proteome</keyword>
<keyword evidence="10" id="KW-0809">Transit peptide</keyword>
<evidence type="ECO:0000256" key="4">
    <source>
        <dbReference type="ARBA" id="ARBA00020167"/>
    </source>
</evidence>
<dbReference type="SMART" id="SM00737">
    <property type="entry name" value="ML"/>
    <property type="match status" value="1"/>
</dbReference>
<dbReference type="FunFam" id="3.30.830.10:FF:000013">
    <property type="entry name" value="Mitochondrial presequence protease"/>
    <property type="match status" value="1"/>
</dbReference>
<dbReference type="Pfam" id="PF08367">
    <property type="entry name" value="M16C_assoc"/>
    <property type="match status" value="1"/>
</dbReference>
<reference evidence="16 17" key="1">
    <citation type="submission" date="2023-03" db="EMBL/GenBank/DDBJ databases">
        <title>High-quality genome of Scylla paramamosain provides insights in environmental adaptation.</title>
        <authorList>
            <person name="Zhang L."/>
        </authorList>
    </citation>
    <scope>NUCLEOTIDE SEQUENCE [LARGE SCALE GENOMIC DNA]</scope>
    <source>
        <strain evidence="16">LZ_2023a</strain>
        <tissue evidence="16">Muscle</tissue>
    </source>
</reference>
<keyword evidence="7" id="KW-0732">Signal</keyword>
<protein>
    <recommendedName>
        <fullName evidence="4">Presequence protease, mitochondrial</fullName>
    </recommendedName>
</protein>
<dbReference type="PANTHER" id="PTHR43016">
    <property type="entry name" value="PRESEQUENCE PROTEASE"/>
    <property type="match status" value="1"/>
</dbReference>
<evidence type="ECO:0000256" key="5">
    <source>
        <dbReference type="ARBA" id="ARBA00022670"/>
    </source>
</evidence>
<dbReference type="InterPro" id="IPR011249">
    <property type="entry name" value="Metalloenz_LuxS/M16"/>
</dbReference>
<comment type="similarity">
    <text evidence="3">Belongs to the peptidase M16 family. PreP subfamily.</text>
</comment>
<dbReference type="Gene3D" id="2.70.220.10">
    <property type="entry name" value="Ganglioside GM2 activator"/>
    <property type="match status" value="1"/>
</dbReference>
<dbReference type="GO" id="GO:0046872">
    <property type="term" value="F:metal ion binding"/>
    <property type="evidence" value="ECO:0007669"/>
    <property type="project" value="UniProtKB-KW"/>
</dbReference>
<dbReference type="InterPro" id="IPR003172">
    <property type="entry name" value="ML_dom"/>
</dbReference>
<dbReference type="InterPro" id="IPR011765">
    <property type="entry name" value="Pept_M16_N"/>
</dbReference>
<keyword evidence="13" id="KW-0472">Membrane</keyword>
<dbReference type="InterPro" id="IPR013578">
    <property type="entry name" value="Peptidase_M16C_assoc"/>
</dbReference>
<evidence type="ECO:0000256" key="1">
    <source>
        <dbReference type="ARBA" id="ARBA00001947"/>
    </source>
</evidence>
<comment type="caution">
    <text evidence="16">The sequence shown here is derived from an EMBL/GenBank/DDBJ whole genome shotgun (WGS) entry which is preliminary data.</text>
</comment>
<dbReference type="Gene3D" id="3.30.830.10">
    <property type="entry name" value="Metalloenzyme, LuxS/M16 peptidase-like"/>
    <property type="match status" value="4"/>
</dbReference>
<dbReference type="Pfam" id="PF02221">
    <property type="entry name" value="E1_DerP2_DerF2"/>
    <property type="match status" value="1"/>
</dbReference>
<dbReference type="EMBL" id="JARAKH010000018">
    <property type="protein sequence ID" value="KAK8394858.1"/>
    <property type="molecule type" value="Genomic_DNA"/>
</dbReference>
<evidence type="ECO:0000256" key="13">
    <source>
        <dbReference type="SAM" id="Phobius"/>
    </source>
</evidence>
<name>A0AAW0U474_SCYPA</name>
<feature type="domain" description="MD-2-related lipid-recognition" evidence="14">
    <location>
        <begin position="98"/>
        <end position="244"/>
    </location>
</feature>
<comment type="cofactor">
    <cofactor evidence="1">
        <name>Zn(2+)</name>
        <dbReference type="ChEBI" id="CHEBI:29105"/>
    </cofactor>
</comment>
<dbReference type="PANTHER" id="PTHR43016:SF13">
    <property type="entry name" value="PRESEQUENCE PROTEASE, MITOCHONDRIAL"/>
    <property type="match status" value="1"/>
</dbReference>
<evidence type="ECO:0000256" key="10">
    <source>
        <dbReference type="ARBA" id="ARBA00022946"/>
    </source>
</evidence>
<evidence type="ECO:0000259" key="14">
    <source>
        <dbReference type="SMART" id="SM00737"/>
    </source>
</evidence>
<keyword evidence="9" id="KW-0862">Zinc</keyword>
<feature type="domain" description="Peptidase M16C associated" evidence="15">
    <location>
        <begin position="777"/>
        <end position="1025"/>
    </location>
</feature>
<evidence type="ECO:0000259" key="15">
    <source>
        <dbReference type="SMART" id="SM01264"/>
    </source>
</evidence>
<dbReference type="GO" id="GO:0004222">
    <property type="term" value="F:metalloendopeptidase activity"/>
    <property type="evidence" value="ECO:0007669"/>
    <property type="project" value="TreeGrafter"/>
</dbReference>
<dbReference type="SUPFAM" id="SSF63411">
    <property type="entry name" value="LuxS/MPP-like metallohydrolase"/>
    <property type="match status" value="4"/>
</dbReference>
<evidence type="ECO:0000256" key="7">
    <source>
        <dbReference type="ARBA" id="ARBA00022729"/>
    </source>
</evidence>
<accession>A0AAW0U474</accession>
<organism evidence="16 17">
    <name type="scientific">Scylla paramamosain</name>
    <name type="common">Mud crab</name>
    <dbReference type="NCBI Taxonomy" id="85552"/>
    <lineage>
        <taxon>Eukaryota</taxon>
        <taxon>Metazoa</taxon>
        <taxon>Ecdysozoa</taxon>
        <taxon>Arthropoda</taxon>
        <taxon>Crustacea</taxon>
        <taxon>Multicrustacea</taxon>
        <taxon>Malacostraca</taxon>
        <taxon>Eumalacostraca</taxon>
        <taxon>Eucarida</taxon>
        <taxon>Decapoda</taxon>
        <taxon>Pleocyemata</taxon>
        <taxon>Brachyura</taxon>
        <taxon>Eubrachyura</taxon>
        <taxon>Portunoidea</taxon>
        <taxon>Portunidae</taxon>
        <taxon>Portuninae</taxon>
        <taxon>Scylla</taxon>
    </lineage>
</organism>
<keyword evidence="5" id="KW-0645">Protease</keyword>
<dbReference type="FunFam" id="3.30.830.10:FF:000011">
    <property type="entry name" value="Presequence protease, mitochondrial"/>
    <property type="match status" value="1"/>
</dbReference>
<evidence type="ECO:0000256" key="8">
    <source>
        <dbReference type="ARBA" id="ARBA00022801"/>
    </source>
</evidence>
<dbReference type="GO" id="GO:0005759">
    <property type="term" value="C:mitochondrial matrix"/>
    <property type="evidence" value="ECO:0007669"/>
    <property type="project" value="TreeGrafter"/>
</dbReference>
<dbReference type="SMART" id="SM01264">
    <property type="entry name" value="M16C_associated"/>
    <property type="match status" value="1"/>
</dbReference>
<evidence type="ECO:0000256" key="11">
    <source>
        <dbReference type="ARBA" id="ARBA00023049"/>
    </source>
</evidence>
<keyword evidence="13" id="KW-0812">Transmembrane</keyword>
<evidence type="ECO:0000256" key="2">
    <source>
        <dbReference type="ARBA" id="ARBA00004173"/>
    </source>
</evidence>
<evidence type="ECO:0000256" key="12">
    <source>
        <dbReference type="ARBA" id="ARBA00023128"/>
    </source>
</evidence>
<keyword evidence="6" id="KW-0479">Metal-binding</keyword>
<evidence type="ECO:0000313" key="17">
    <source>
        <dbReference type="Proteomes" id="UP001487740"/>
    </source>
</evidence>
<sequence length="1281" mass="142416">MKIQFGEKGEVSWDVLVETLGAEELKDDRHHISSCKERFWRQCCMGSRLTLAFVVSVVTLTQVWLLLYLLSTWDATSPSTHLVYIDDLGNERHIHFSWSNCGSESDPVQLKQLQVTPDPVLIDSNITLTLNAYLDRFLDAPILASVKVERKMGWFWVEIPCVDGLGSCHYKDVCQLSPFVAPEPCPDPFPRFGLPCRCPVKKGQYKVRGGVFSIPELIKYIPAWLVSGDYYVHATAQKKAHITAHVRHSNTVLCSVMRAATCGKMTISTLLRSLVSKGRVVARGYWRGAASLVATPGRSGAVGVVTKEAVLAEFPVGREISGFVVKEVQEVPELHLTALRLEHQGTGADYLHIARADPNNVFCVGFRTTPMDSTGVPHILEHTVLCGSEKFPCRDPFFKMLNRSLSTFMNAMTGSDFTIYPFSTQHPVDFRNLMSVYMDAVFKPNLSEMDFLQEGWRLEHQDVEDQSSPIVFKGVVFNEMKGVFADSQRLFMQKLQNGVLPSHTYGVVSGGDPLVIPKLTWEQLKQFHAYHYHPSNAHFFTYGDQPLVNHLQFIHENYLSHYNKIDPKTEVPEEPRWKEPRSAHVACGFDPLASVDAQNSIAVSYKLVDITDTFETLVLAILGDLLTSGPNAPFYKALLEPGLGSGFSPSSGYDGHTRSTVFTVGLQGVKNQDVEKIKTIIEETLDKIIEEGFPAERVESVLHNIELGLKHQASNFGLTLAMNLTPLWNLDGDPIDGLLINSKIDKFRKCLAENPKFLQEKVKEHFKENPHKYTLTMAPQEGYDDNLQSLEEAQLKEKVAALTPEERARIWELGHTLAKKQEEEEDLSVLPTLQVSDIPRNVVPVPVTMQTLGDGVQVQACDCPTNDLTYFSAVLSTRDVSEELRPLVPLLCGVLTRMGAGDMDFRQLDQAAELVSGGLGVSPHTCFHPVNAMQYEEGIVLSSHCLNTNLQKMMDLWERIFNETRFDDLQRFNTLVSMIATEQANSLVYSGHQYAMTAAAASTSYLSSLAENWGGLSQLRRMKALSETQDLTPTLESLRELAGQLLNRQGMRVAINTTPNHHATALSTIEGFLKGLDGTPVISTLCTIPQTFSPHTCKTHCVFPFPINFASKAFPGVPYAHPDAGALRVLARVMFRFLHREIREKGGAYGGGAKADAGGTFGFFSYRDPHSTQTLAVFDAAVEWVLSGGFSERDVAEAKLGVFQAVDAPISPGSQGRRRFLAHITDELFADHRRLVLDVAPQDLVRVARMYLKDGPVEGACLIGPQNVDLENDPFWNTIQG</sequence>
<keyword evidence="12" id="KW-0496">Mitochondrion</keyword>
<dbReference type="FunFam" id="3.30.830.10:FF:000009">
    <property type="entry name" value="Presequence protease, mitochondrial"/>
    <property type="match status" value="1"/>
</dbReference>
<keyword evidence="8" id="KW-0378">Hydrolase</keyword>
<proteinExistence type="inferred from homology"/>
<evidence type="ECO:0000256" key="3">
    <source>
        <dbReference type="ARBA" id="ARBA00007575"/>
    </source>
</evidence>
<dbReference type="InterPro" id="IPR007863">
    <property type="entry name" value="Peptidase_M16_C"/>
</dbReference>
<dbReference type="GO" id="GO:0016485">
    <property type="term" value="P:protein processing"/>
    <property type="evidence" value="ECO:0007669"/>
    <property type="project" value="TreeGrafter"/>
</dbReference>
<comment type="subcellular location">
    <subcellularLocation>
        <location evidence="2">Mitochondrion</location>
    </subcellularLocation>
</comment>
<feature type="transmembrane region" description="Helical" evidence="13">
    <location>
        <begin position="49"/>
        <end position="70"/>
    </location>
</feature>
<keyword evidence="11" id="KW-0482">Metalloprotease</keyword>
<dbReference type="Pfam" id="PF05193">
    <property type="entry name" value="Peptidase_M16_C"/>
    <property type="match status" value="2"/>
</dbReference>